<keyword evidence="3" id="KW-1185">Reference proteome</keyword>
<evidence type="ECO:0000313" key="3">
    <source>
        <dbReference type="Proteomes" id="UP000019918"/>
    </source>
</evidence>
<organism evidence="2 3">
    <name type="scientific">Erwinia mallotivora</name>
    <dbReference type="NCBI Taxonomy" id="69222"/>
    <lineage>
        <taxon>Bacteria</taxon>
        <taxon>Pseudomonadati</taxon>
        <taxon>Pseudomonadota</taxon>
        <taxon>Gammaproteobacteria</taxon>
        <taxon>Enterobacterales</taxon>
        <taxon>Erwiniaceae</taxon>
        <taxon>Erwinia</taxon>
    </lineage>
</organism>
<evidence type="ECO:0000256" key="1">
    <source>
        <dbReference type="SAM" id="MobiDB-lite"/>
    </source>
</evidence>
<dbReference type="AlphaFoldDB" id="A0A014M412"/>
<sequence>MSCVSNTTSSLTRSEAISNLYLDEVPGSIKPEYKDTDINDINSEHFVYCGSIKSFPVNKSGMTLDEDGCLVLVRGNEYNFLKGLAKKYTSGYQYQTAKLADNNLLRFKGLYINSDGLLIADDKNSDNSYVVNINLVRHNANTESQYITLSFDKYEKNDKKDQLTFKIDDKTFVSYYFKGNSLYLKSIFIDDREKDYSVLEQDISIIFKNGYELKSVKRCSDHIQAEIRKGDKKRIYYIDPVYISNKKSSAQRVSHKPPQSFSSRLGSDPHEKYHAGLPFSSDRSGNFSSMYIPLLKTAIDNFRFHLKKAKINLAAHNKIAATTELIKAADPGVAAFISAAKKTPDYLKGKGELNNKCHLYGYNIKKNAFSEKQQVNVSKDALGIKNHTGIPAKFSDLVNEIKPGDILKLTCAGSISAFFGVATGGLPFVPGWFAGIVTGLSVTHDLILAKKDNGNISVSFQNRNRKALVALAGTGQGLERAFLSANAIDYMTVMPFEANAIMLYQTLSGNNISFDMKPDDFNIFSTQLLSKKKNPDIEKMIIEQSQADKINEKELVLKVEAKSELRLQIGTMVNDHTYMVLPRTAVGARIAMDLLQLKKTSTESANTNTNIFSSKSDEYKISALNTEADLFAEYKIMPIAMHPGDNDRLWCYPLPIIEENKAGRSFRSDRFVLSKRSETSKGSKEPNDNHSTFSHVGNAQKIPMFFTFDKNNKFKKGLEIKAVSEFDPQVKLVDNILKELTGKLINQERSSLNKSCVFNIISHYERIDNKFLALNKYPVFSDVSNSENSQQADVLHSRSYRLKKLKLRQTGSLSHITSSLPSPLLNISNSNSITLDQYLGEIEFLYNNSTDIAPVEIANRLNLLY</sequence>
<proteinExistence type="predicted"/>
<evidence type="ECO:0000313" key="2">
    <source>
        <dbReference type="EMBL" id="EXU76596.1"/>
    </source>
</evidence>
<gene>
    <name evidence="2" type="ORF">BG55_04700</name>
</gene>
<comment type="caution">
    <text evidence="2">The sequence shown here is derived from an EMBL/GenBank/DDBJ whole genome shotgun (WGS) entry which is preliminary data.</text>
</comment>
<protein>
    <submittedName>
        <fullName evidence="2">Uncharacterized protein</fullName>
    </submittedName>
</protein>
<reference evidence="2 3" key="1">
    <citation type="submission" date="2014-02" db="EMBL/GenBank/DDBJ databases">
        <title>Draft genome of Erwinia mallotivora strain BT-MARDI, a papaya dieback pathogen.</title>
        <authorList>
            <person name="Redzuan R."/>
            <person name="Abu Bakar N."/>
            <person name="Badrun R."/>
            <person name="Mohd Raih M.F."/>
            <person name="Rozano L."/>
            <person name="Mat Amin N."/>
        </authorList>
    </citation>
    <scope>NUCLEOTIDE SEQUENCE [LARGE SCALE GENOMIC DNA]</scope>
    <source>
        <strain evidence="2 3">BT-MARDI</strain>
    </source>
</reference>
<dbReference type="Proteomes" id="UP000019918">
    <property type="component" value="Unassembled WGS sequence"/>
</dbReference>
<accession>A0A014M412</accession>
<name>A0A014M412_9GAMM</name>
<dbReference type="EMBL" id="JFHN01000026">
    <property type="protein sequence ID" value="EXU76596.1"/>
    <property type="molecule type" value="Genomic_DNA"/>
</dbReference>
<feature type="compositionally biased region" description="Polar residues" evidence="1">
    <location>
        <begin position="248"/>
        <end position="265"/>
    </location>
</feature>
<dbReference type="PATRIC" id="fig|69222.5.peg.972"/>
<feature type="region of interest" description="Disordered" evidence="1">
    <location>
        <begin position="248"/>
        <end position="268"/>
    </location>
</feature>